<evidence type="ECO:0000313" key="4">
    <source>
        <dbReference type="EMBL" id="MDW5596405.1"/>
    </source>
</evidence>
<dbReference type="EC" id="1.1.1.1" evidence="4"/>
<sequence length="424" mass="42414">MPEPLPPALLIGGGGLLFGAGTLAELGRGARERGLRRVLLIGVRAVADVGLLERAEQALGAAGVVHATLLAADGEPTDAAIGELVAAARGGDFEGIVALGGGSVIDTAKVVGLLLGAGGSTLDYVNAPFGRGAAPPRPPLPLIAVPTTAGSGSEVSAVAVLDLVADDVKTAISHPLLRPALAIADPATTVTLPPAPTAAAGLDVLAHALESLTALPYARRTLAPGAPRPAYSGANPYSDALCEQALPLLARGLPRAVRDGGSLDARTDVMLAATLAGLGAAVAGAHAGHACAYGVASRRLTTAGAAGRPVAHGFAAALMLAPLLRRTHASDPARHERAARLLDVDGPAAEAPDHPREPSSELLPARVAALIAAVGAPSGLRELGFDERDVVPMAELALRQERLMAGAPMPLGREQLAAMLAEAL</sequence>
<evidence type="ECO:0000259" key="2">
    <source>
        <dbReference type="Pfam" id="PF00465"/>
    </source>
</evidence>
<organism evidence="4 5">
    <name type="scientific">Conexibacter stalactiti</name>
    <dbReference type="NCBI Taxonomy" id="1940611"/>
    <lineage>
        <taxon>Bacteria</taxon>
        <taxon>Bacillati</taxon>
        <taxon>Actinomycetota</taxon>
        <taxon>Thermoleophilia</taxon>
        <taxon>Solirubrobacterales</taxon>
        <taxon>Conexibacteraceae</taxon>
        <taxon>Conexibacter</taxon>
    </lineage>
</organism>
<reference evidence="5" key="1">
    <citation type="submission" date="2023-07" db="EMBL/GenBank/DDBJ databases">
        <title>Conexibacter stalactiti sp. nov., isolated from stalactites in a lava cave and emended description of the genus Conexibacter.</title>
        <authorList>
            <person name="Lee S.D."/>
        </authorList>
    </citation>
    <scope>NUCLEOTIDE SEQUENCE [LARGE SCALE GENOMIC DNA]</scope>
    <source>
        <strain evidence="5">KCTC 39840</strain>
    </source>
</reference>
<keyword evidence="1 4" id="KW-0560">Oxidoreductase</keyword>
<evidence type="ECO:0000313" key="5">
    <source>
        <dbReference type="Proteomes" id="UP001284601"/>
    </source>
</evidence>
<dbReference type="EMBL" id="JAWSTH010000055">
    <property type="protein sequence ID" value="MDW5596405.1"/>
    <property type="molecule type" value="Genomic_DNA"/>
</dbReference>
<gene>
    <name evidence="4" type="ORF">R7226_18810</name>
</gene>
<dbReference type="Gene3D" id="1.20.1090.10">
    <property type="entry name" value="Dehydroquinate synthase-like - alpha domain"/>
    <property type="match status" value="1"/>
</dbReference>
<dbReference type="InterPro" id="IPR056798">
    <property type="entry name" value="ADH_Fe_C"/>
</dbReference>
<feature type="domain" description="Alcohol dehydrogenase iron-type/glycerol dehydrogenase GldA" evidence="2">
    <location>
        <begin position="16"/>
        <end position="186"/>
    </location>
</feature>
<dbReference type="Gene3D" id="3.40.50.1970">
    <property type="match status" value="1"/>
</dbReference>
<dbReference type="PANTHER" id="PTHR11496:SF83">
    <property type="entry name" value="HYDROXYACID-OXOACID TRANSHYDROGENASE, MITOCHONDRIAL"/>
    <property type="match status" value="1"/>
</dbReference>
<dbReference type="InterPro" id="IPR001670">
    <property type="entry name" value="ADH_Fe/GldA"/>
</dbReference>
<dbReference type="Pfam" id="PF25137">
    <property type="entry name" value="ADH_Fe_C"/>
    <property type="match status" value="1"/>
</dbReference>
<comment type="caution">
    <text evidence="4">The sequence shown here is derived from an EMBL/GenBank/DDBJ whole genome shotgun (WGS) entry which is preliminary data.</text>
</comment>
<dbReference type="PANTHER" id="PTHR11496">
    <property type="entry name" value="ALCOHOL DEHYDROGENASE"/>
    <property type="match status" value="1"/>
</dbReference>
<dbReference type="RefSeq" id="WP_318598788.1">
    <property type="nucleotide sequence ID" value="NZ_JAWSTH010000055.1"/>
</dbReference>
<dbReference type="GO" id="GO:0004022">
    <property type="term" value="F:alcohol dehydrogenase (NAD+) activity"/>
    <property type="evidence" value="ECO:0007669"/>
    <property type="project" value="UniProtKB-EC"/>
</dbReference>
<evidence type="ECO:0000256" key="1">
    <source>
        <dbReference type="ARBA" id="ARBA00023002"/>
    </source>
</evidence>
<feature type="domain" description="Fe-containing alcohol dehydrogenase-like C-terminal" evidence="3">
    <location>
        <begin position="233"/>
        <end position="423"/>
    </location>
</feature>
<dbReference type="Pfam" id="PF00465">
    <property type="entry name" value="Fe-ADH"/>
    <property type="match status" value="1"/>
</dbReference>
<evidence type="ECO:0000259" key="3">
    <source>
        <dbReference type="Pfam" id="PF25137"/>
    </source>
</evidence>
<dbReference type="InterPro" id="IPR039697">
    <property type="entry name" value="Alcohol_dehydrogenase_Fe"/>
</dbReference>
<dbReference type="SUPFAM" id="SSF56796">
    <property type="entry name" value="Dehydroquinate synthase-like"/>
    <property type="match status" value="1"/>
</dbReference>
<keyword evidence="5" id="KW-1185">Reference proteome</keyword>
<name>A0ABU4HV32_9ACTN</name>
<protein>
    <submittedName>
        <fullName evidence="4">Iron-containing alcohol dehydrogenase</fullName>
        <ecNumber evidence="4">1.1.1.1</ecNumber>
    </submittedName>
</protein>
<accession>A0ABU4HV32</accession>
<dbReference type="Proteomes" id="UP001284601">
    <property type="component" value="Unassembled WGS sequence"/>
</dbReference>
<proteinExistence type="predicted"/>